<keyword evidence="1" id="KW-0540">Nuclease</keyword>
<reference evidence="1" key="1">
    <citation type="journal article" date="2020" name="mSystems">
        <title>Genome- and Community-Level Interaction Insights into Carbon Utilization and Element Cycling Functions of Hydrothermarchaeota in Hydrothermal Sediment.</title>
        <authorList>
            <person name="Zhou Z."/>
            <person name="Liu Y."/>
            <person name="Xu W."/>
            <person name="Pan J."/>
            <person name="Luo Z.H."/>
            <person name="Li M."/>
        </authorList>
    </citation>
    <scope>NUCLEOTIDE SEQUENCE [LARGE SCALE GENOMIC DNA]</scope>
    <source>
        <strain evidence="1">SpSt-374</strain>
    </source>
</reference>
<proteinExistence type="predicted"/>
<evidence type="ECO:0000313" key="1">
    <source>
        <dbReference type="EMBL" id="HGF99186.1"/>
    </source>
</evidence>
<accession>A0A7C3ZUC5</accession>
<comment type="caution">
    <text evidence="1">The sequence shown here is derived from an EMBL/GenBank/DDBJ whole genome shotgun (WGS) entry which is preliminary data.</text>
</comment>
<dbReference type="AlphaFoldDB" id="A0A7C3ZUC5"/>
<organism evidence="1">
    <name type="scientific">Planktothricoides sp. SpSt-374</name>
    <dbReference type="NCBI Taxonomy" id="2282167"/>
    <lineage>
        <taxon>Bacteria</taxon>
        <taxon>Bacillati</taxon>
        <taxon>Cyanobacteriota</taxon>
        <taxon>Cyanophyceae</taxon>
        <taxon>Oscillatoriophycideae</taxon>
        <taxon>Oscillatoriales</taxon>
        <taxon>Oscillatoriaceae</taxon>
        <taxon>Planktothricoides</taxon>
    </lineage>
</organism>
<protein>
    <submittedName>
        <fullName evidence="1">Type I restriction endonuclease subunit R</fullName>
    </submittedName>
</protein>
<sequence>MVQKTAITDAIKTLADVESRFSLRQTEDEGFFREWYEGLPEISQGEREALDLIRRRYLYHLADGSLTEGTVTLLMGAPLLERAGFYDPPFKIRGEASVEMVLDEDNEDGEILRGRIDVLVVQNQFWVTLLESKRTTISVMSAVPQTLAYMMANPRRDKPGFGMVTNGNEIIFVKLSQSGRIEYDVSDIFSPIPLRNRLYDVLRILKRIGQVVTEG</sequence>
<name>A0A7C3ZUC5_9CYAN</name>
<dbReference type="EMBL" id="DSPX01000003">
    <property type="protein sequence ID" value="HGF99186.1"/>
    <property type="molecule type" value="Genomic_DNA"/>
</dbReference>
<dbReference type="GO" id="GO:0004519">
    <property type="term" value="F:endonuclease activity"/>
    <property type="evidence" value="ECO:0007669"/>
    <property type="project" value="UniProtKB-KW"/>
</dbReference>
<gene>
    <name evidence="1" type="ORF">ENR15_00535</name>
</gene>
<keyword evidence="1" id="KW-0378">Hydrolase</keyword>
<keyword evidence="1" id="KW-0255">Endonuclease</keyword>